<keyword evidence="6 8" id="KW-1133">Transmembrane helix</keyword>
<name>A0ABS5HWE0_9RHOB</name>
<accession>A0ABS5HWE0</accession>
<dbReference type="Pfam" id="PF00528">
    <property type="entry name" value="BPD_transp_1"/>
    <property type="match status" value="1"/>
</dbReference>
<evidence type="ECO:0000256" key="8">
    <source>
        <dbReference type="RuleBase" id="RU363032"/>
    </source>
</evidence>
<keyword evidence="3 8" id="KW-0813">Transport</keyword>
<dbReference type="PANTHER" id="PTHR42929">
    <property type="entry name" value="INNER MEMBRANE ABC TRANSPORTER PERMEASE PROTEIN YDCU-RELATED-RELATED"/>
    <property type="match status" value="1"/>
</dbReference>
<dbReference type="InterPro" id="IPR000515">
    <property type="entry name" value="MetI-like"/>
</dbReference>
<dbReference type="PANTHER" id="PTHR42929:SF1">
    <property type="entry name" value="INNER MEMBRANE ABC TRANSPORTER PERMEASE PROTEIN YDCU-RELATED"/>
    <property type="match status" value="1"/>
</dbReference>
<feature type="transmembrane region" description="Helical" evidence="8">
    <location>
        <begin position="78"/>
        <end position="99"/>
    </location>
</feature>
<sequence length="293" mass="32344">MTEIFQRFGKPLGGCFVVLVLLWLAGMVLVPGIFMINSSLRPHLPPPLRGGDQDVYLFDNFAYLINHSNHGQIFLKTVWSSALVTMATLLLCYPVAYWLAQVASKWQMRVMLVLMLVPYLMNEVLRGLAWYIILALAGPLNAGLMALGLLDEPVRWYGDGGVVAGMAYAYVLFMLFPICNAIATLEKDQISAARDLGSSAWRIHWRIVLPHAKVGVATGCVFVFMMAAGSYVAPALLGAPGSRWFTQIVYEWFFEIGNWNRGAAYGVALMAMCLSVVLGLLALFRVNLTSAIK</sequence>
<keyword evidence="5 8" id="KW-0812">Transmembrane</keyword>
<dbReference type="EMBL" id="JADMKU010000026">
    <property type="protein sequence ID" value="MBR9653297.1"/>
    <property type="molecule type" value="Genomic_DNA"/>
</dbReference>
<dbReference type="SUPFAM" id="SSF161098">
    <property type="entry name" value="MetI-like"/>
    <property type="match status" value="1"/>
</dbReference>
<protein>
    <submittedName>
        <fullName evidence="10">ABC transporter permease</fullName>
    </submittedName>
</protein>
<keyword evidence="11" id="KW-1185">Reference proteome</keyword>
<organism evidence="10 11">
    <name type="scientific">Thalassovita aquimarina</name>
    <dbReference type="NCBI Taxonomy" id="2785917"/>
    <lineage>
        <taxon>Bacteria</taxon>
        <taxon>Pseudomonadati</taxon>
        <taxon>Pseudomonadota</taxon>
        <taxon>Alphaproteobacteria</taxon>
        <taxon>Rhodobacterales</taxon>
        <taxon>Roseobacteraceae</taxon>
        <taxon>Thalassovita</taxon>
    </lineage>
</organism>
<keyword evidence="4" id="KW-1003">Cell membrane</keyword>
<keyword evidence="7 8" id="KW-0472">Membrane</keyword>
<evidence type="ECO:0000256" key="7">
    <source>
        <dbReference type="ARBA" id="ARBA00023136"/>
    </source>
</evidence>
<dbReference type="PROSITE" id="PS50928">
    <property type="entry name" value="ABC_TM1"/>
    <property type="match status" value="1"/>
</dbReference>
<comment type="subcellular location">
    <subcellularLocation>
        <location evidence="1 8">Cell membrane</location>
        <topology evidence="1 8">Multi-pass membrane protein</topology>
    </subcellularLocation>
</comment>
<dbReference type="CDD" id="cd06261">
    <property type="entry name" value="TM_PBP2"/>
    <property type="match status" value="1"/>
</dbReference>
<evidence type="ECO:0000313" key="10">
    <source>
        <dbReference type="EMBL" id="MBR9653297.1"/>
    </source>
</evidence>
<evidence type="ECO:0000256" key="5">
    <source>
        <dbReference type="ARBA" id="ARBA00022692"/>
    </source>
</evidence>
<evidence type="ECO:0000256" key="4">
    <source>
        <dbReference type="ARBA" id="ARBA00022475"/>
    </source>
</evidence>
<evidence type="ECO:0000256" key="6">
    <source>
        <dbReference type="ARBA" id="ARBA00022989"/>
    </source>
</evidence>
<feature type="transmembrane region" description="Helical" evidence="8">
    <location>
        <begin position="128"/>
        <end position="150"/>
    </location>
</feature>
<feature type="transmembrane region" description="Helical" evidence="8">
    <location>
        <begin position="12"/>
        <end position="36"/>
    </location>
</feature>
<comment type="similarity">
    <text evidence="2">Belongs to the binding-protein-dependent transport system permease family. CysTW subfamily.</text>
</comment>
<gene>
    <name evidence="10" type="ORF">IT775_19440</name>
</gene>
<evidence type="ECO:0000256" key="3">
    <source>
        <dbReference type="ARBA" id="ARBA00022448"/>
    </source>
</evidence>
<reference evidence="10 11" key="1">
    <citation type="journal article" date="2021" name="Arch. Microbiol.">
        <title>Thalassobius aquimarinus sp. nov., isolated from the Sea of Japan seashore.</title>
        <authorList>
            <person name="Kurilenko V.V."/>
            <person name="Romanenko L.A."/>
            <person name="Chernysheva N.Y."/>
            <person name="Velansky P.V."/>
            <person name="Tekutyeva L.A."/>
            <person name="Isaeva M.P."/>
            <person name="Mikhailov V.V."/>
        </authorList>
    </citation>
    <scope>NUCLEOTIDE SEQUENCE [LARGE SCALE GENOMIC DNA]</scope>
    <source>
        <strain evidence="10 11">KMM 8518</strain>
    </source>
</reference>
<evidence type="ECO:0000313" key="11">
    <source>
        <dbReference type="Proteomes" id="UP001195941"/>
    </source>
</evidence>
<dbReference type="InterPro" id="IPR035906">
    <property type="entry name" value="MetI-like_sf"/>
</dbReference>
<dbReference type="Gene3D" id="1.10.3720.10">
    <property type="entry name" value="MetI-like"/>
    <property type="match status" value="1"/>
</dbReference>
<feature type="domain" description="ABC transmembrane type-1" evidence="9">
    <location>
        <begin position="74"/>
        <end position="282"/>
    </location>
</feature>
<comment type="caution">
    <text evidence="10">The sequence shown here is derived from an EMBL/GenBank/DDBJ whole genome shotgun (WGS) entry which is preliminary data.</text>
</comment>
<feature type="transmembrane region" description="Helical" evidence="8">
    <location>
        <begin position="262"/>
        <end position="284"/>
    </location>
</feature>
<evidence type="ECO:0000256" key="1">
    <source>
        <dbReference type="ARBA" id="ARBA00004651"/>
    </source>
</evidence>
<proteinExistence type="inferred from homology"/>
<evidence type="ECO:0000256" key="2">
    <source>
        <dbReference type="ARBA" id="ARBA00007069"/>
    </source>
</evidence>
<evidence type="ECO:0000259" key="9">
    <source>
        <dbReference type="PROSITE" id="PS50928"/>
    </source>
</evidence>
<dbReference type="Proteomes" id="UP001195941">
    <property type="component" value="Unassembled WGS sequence"/>
</dbReference>
<feature type="transmembrane region" description="Helical" evidence="8">
    <location>
        <begin position="162"/>
        <end position="183"/>
    </location>
</feature>